<dbReference type="Proteomes" id="UP000030013">
    <property type="component" value="Unassembled WGS sequence"/>
</dbReference>
<comment type="caution">
    <text evidence="1">The sequence shown here is derived from an EMBL/GenBank/DDBJ whole genome shotgun (WGS) entry which is preliminary data.</text>
</comment>
<accession>A0A0A0JX00</accession>
<keyword evidence="2" id="KW-1185">Reference proteome</keyword>
<reference evidence="1 2" key="1">
    <citation type="submission" date="2013-08" db="EMBL/GenBank/DDBJ databases">
        <title>The genome sequence of Knoellia aerolata.</title>
        <authorList>
            <person name="Zhu W."/>
            <person name="Wang G."/>
        </authorList>
    </citation>
    <scope>NUCLEOTIDE SEQUENCE [LARGE SCALE GENOMIC DNA]</scope>
    <source>
        <strain evidence="1 2">DSM 18566</strain>
    </source>
</reference>
<protein>
    <submittedName>
        <fullName evidence="1">Uncharacterized protein</fullName>
    </submittedName>
</protein>
<organism evidence="1 2">
    <name type="scientific">Knoellia aerolata DSM 18566</name>
    <dbReference type="NCBI Taxonomy" id="1385519"/>
    <lineage>
        <taxon>Bacteria</taxon>
        <taxon>Bacillati</taxon>
        <taxon>Actinomycetota</taxon>
        <taxon>Actinomycetes</taxon>
        <taxon>Micrococcales</taxon>
        <taxon>Intrasporangiaceae</taxon>
        <taxon>Knoellia</taxon>
    </lineage>
</organism>
<sequence length="29" mass="2975">MDTDQHAALLHQLGINPLELLGGVGGTFG</sequence>
<dbReference type="AlphaFoldDB" id="A0A0A0JX00"/>
<evidence type="ECO:0000313" key="2">
    <source>
        <dbReference type="Proteomes" id="UP000030013"/>
    </source>
</evidence>
<proteinExistence type="predicted"/>
<dbReference type="EMBL" id="AVPL01000037">
    <property type="protein sequence ID" value="KGN40577.1"/>
    <property type="molecule type" value="Genomic_DNA"/>
</dbReference>
<dbReference type="STRING" id="1385519.N801_01755"/>
<evidence type="ECO:0000313" key="1">
    <source>
        <dbReference type="EMBL" id="KGN40577.1"/>
    </source>
</evidence>
<gene>
    <name evidence="1" type="ORF">N801_01755</name>
</gene>
<name>A0A0A0JX00_9MICO</name>